<accession>A0ABU5Q697</accession>
<dbReference type="Pfam" id="PF07593">
    <property type="entry name" value="UnbV_ASPIC"/>
    <property type="match status" value="1"/>
</dbReference>
<evidence type="ECO:0000313" key="4">
    <source>
        <dbReference type="EMBL" id="MEA5138371.1"/>
    </source>
</evidence>
<dbReference type="EMBL" id="JAYFUM010000005">
    <property type="protein sequence ID" value="MEA5138371.1"/>
    <property type="molecule type" value="Genomic_DNA"/>
</dbReference>
<dbReference type="Pfam" id="PF13517">
    <property type="entry name" value="FG-GAP_3"/>
    <property type="match status" value="4"/>
</dbReference>
<protein>
    <submittedName>
        <fullName evidence="4">VCBS repeat-containing protein</fullName>
    </submittedName>
</protein>
<dbReference type="Proteomes" id="UP001302949">
    <property type="component" value="Unassembled WGS sequence"/>
</dbReference>
<proteinExistence type="predicted"/>
<sequence length="1187" mass="133587">MKKLLFVLVIFGLTDCRFGKSKPLFKTLSSEETGIDFVNQLTYNDSLTVLEFEYMFNGAGVALADINNDNLLDIFFAGNMVSSRLYLNKGNMHFEDITKKAGVQTDGWAYGVSVVDINQDGFKDFYVCKAGSRKTPVDKMRNLFYINNGDNTFKEVAADLKLNDEGYDIQTAFFDYDKDGDLDMYLLRNAFVNYNRNNSRPKQTDGQSPTTGKLFRNDSPKNLQGKALALSEIKFTDVSYQEGIRIEGFGLGISICDLNNDDFPDIYISNDFLTNDLIYINQHDKTGKHTGFVNNAGKMLRHQTYNGMGNDVADINNDGNQDIVVVDMLPPDNKRWKLTMMGNIYEEFQQNIGLGYEPQYVRNTLQINNGVAENGEGEVSFSEIGQLAGVHATEWSWSPLLADYDNDGWKDLMIANGYREDVTNLDFIMYGKQALFMGTPEANRHDRLEELKKYPGIHIHNYLYKNQRNLTFQDVSKDWGFDTPTFSNGAAYGDLDNDGDLDLVFNNLDEVSNICENQLNQISPENNWLRIGFEGGEGNREGLGAKVWLYQQGKMQYQYFSPYRGYLSTVEPFLHFGLENPKIDSLKVRWTDGNEQVILHPKAKQVLHLTHKNAKEVQGKSEEIQPKNNLFVESSTSKNIDYQHQEDIFVDFHTQALLPHLHSKNGPGIAVADVNADGLDDFYVGAGKGAKGNLYIQQKDGKFIPKTIDSENLSDEMGVLFFDADQDGDQDLYIASGGVVEQSDDKSVYQHRFFVNDGKGNFSKNLRAIPTITNSAASVTAGDFDKDGDLDVFVGGRVSPQAYPTAPQSYLLRNDSSPKNIKFTNVTAQIAPTLERIGMVTSALWTDYDNDGWQDLLLVGEYMPITLFHNEAGKFSQSQQIPVSRGWWNSIVAADFDQDGDTDYVLGNLGLNTQHKASEDEPTCVYAKDFDKNGIIDPILCHYIDGEEQIFHTRDDLNKQMTAMRARFKDFTTYAETPFKKSFLKEELKDALILKAERFETSYLQNLGNGNFTFVSLPLEMQLSPVFGMLVEDIDGDGNLDILSVGNSFATEVNLGRYDAQGSLFLKGNGKGNFIAKRNTFAISGDNKSITQLYGKGNQPIILIGANSAKLKVYDEVASRNQLVKLLPTDTFAWITLRNGKKYKEEFYWGSTYLSQRSRTVNVPSQATKMEIVSSKGLRRIIEFGKR</sequence>
<keyword evidence="5" id="KW-1185">Reference proteome</keyword>
<dbReference type="InterPro" id="IPR013517">
    <property type="entry name" value="FG-GAP"/>
</dbReference>
<feature type="domain" description="ASPIC/UnbV" evidence="3">
    <location>
        <begin position="542"/>
        <end position="607"/>
    </location>
</feature>
<feature type="compositionally biased region" description="Polar residues" evidence="2">
    <location>
        <begin position="197"/>
        <end position="211"/>
    </location>
</feature>
<dbReference type="InterPro" id="IPR027039">
    <property type="entry name" value="Crtac1"/>
</dbReference>
<dbReference type="SUPFAM" id="SSF69318">
    <property type="entry name" value="Integrin alpha N-terminal domain"/>
    <property type="match status" value="3"/>
</dbReference>
<organism evidence="4 5">
    <name type="scientific">Arcicella rigui</name>
    <dbReference type="NCBI Taxonomy" id="797020"/>
    <lineage>
        <taxon>Bacteria</taxon>
        <taxon>Pseudomonadati</taxon>
        <taxon>Bacteroidota</taxon>
        <taxon>Cytophagia</taxon>
        <taxon>Cytophagales</taxon>
        <taxon>Flectobacillaceae</taxon>
        <taxon>Arcicella</taxon>
    </lineage>
</organism>
<evidence type="ECO:0000256" key="2">
    <source>
        <dbReference type="SAM" id="MobiDB-lite"/>
    </source>
</evidence>
<keyword evidence="1" id="KW-0732">Signal</keyword>
<dbReference type="PANTHER" id="PTHR16026">
    <property type="entry name" value="CARTILAGE ACIDIC PROTEIN 1"/>
    <property type="match status" value="1"/>
</dbReference>
<comment type="caution">
    <text evidence="4">The sequence shown here is derived from an EMBL/GenBank/DDBJ whole genome shotgun (WGS) entry which is preliminary data.</text>
</comment>
<evidence type="ECO:0000313" key="5">
    <source>
        <dbReference type="Proteomes" id="UP001302949"/>
    </source>
</evidence>
<dbReference type="RefSeq" id="WP_323295539.1">
    <property type="nucleotide sequence ID" value="NZ_JAYFUM010000005.1"/>
</dbReference>
<reference evidence="4 5" key="1">
    <citation type="submission" date="2023-12" db="EMBL/GenBank/DDBJ databases">
        <title>Novel species of the genus Arcicella isolated from rivers.</title>
        <authorList>
            <person name="Lu H."/>
        </authorList>
    </citation>
    <scope>NUCLEOTIDE SEQUENCE [LARGE SCALE GENOMIC DNA]</scope>
    <source>
        <strain evidence="4 5">KCTC 23307</strain>
    </source>
</reference>
<dbReference type="InterPro" id="IPR028994">
    <property type="entry name" value="Integrin_alpha_N"/>
</dbReference>
<evidence type="ECO:0000259" key="3">
    <source>
        <dbReference type="Pfam" id="PF07593"/>
    </source>
</evidence>
<name>A0ABU5Q697_9BACT</name>
<dbReference type="PANTHER" id="PTHR16026:SF0">
    <property type="entry name" value="CARTILAGE ACIDIC PROTEIN 1"/>
    <property type="match status" value="1"/>
</dbReference>
<dbReference type="InterPro" id="IPR011519">
    <property type="entry name" value="UnbV_ASPIC"/>
</dbReference>
<evidence type="ECO:0000256" key="1">
    <source>
        <dbReference type="ARBA" id="ARBA00022729"/>
    </source>
</evidence>
<gene>
    <name evidence="4" type="ORF">VB248_04475</name>
</gene>
<feature type="region of interest" description="Disordered" evidence="2">
    <location>
        <begin position="197"/>
        <end position="217"/>
    </location>
</feature>
<dbReference type="Gene3D" id="2.130.10.130">
    <property type="entry name" value="Integrin alpha, N-terminal"/>
    <property type="match status" value="3"/>
</dbReference>